<reference evidence="4 5" key="1">
    <citation type="submission" date="2020-01" db="EMBL/GenBank/DDBJ databases">
        <title>Whole-genome sequence of Heliobacterium undosum DSM 13378.</title>
        <authorList>
            <person name="Kyndt J.A."/>
            <person name="Meyer T.E."/>
        </authorList>
    </citation>
    <scope>NUCLEOTIDE SEQUENCE [LARGE SCALE GENOMIC DNA]</scope>
    <source>
        <strain evidence="4 5">DSM 13378</strain>
    </source>
</reference>
<name>A0A845L5E1_9FIRM</name>
<comment type="caution">
    <text evidence="4">The sequence shown here is derived from an EMBL/GenBank/DDBJ whole genome shotgun (WGS) entry which is preliminary data.</text>
</comment>
<dbReference type="AlphaFoldDB" id="A0A845L5E1"/>
<organism evidence="4 5">
    <name type="scientific">Heliomicrobium undosum</name>
    <dbReference type="NCBI Taxonomy" id="121734"/>
    <lineage>
        <taxon>Bacteria</taxon>
        <taxon>Bacillati</taxon>
        <taxon>Bacillota</taxon>
        <taxon>Clostridia</taxon>
        <taxon>Eubacteriales</taxon>
        <taxon>Heliobacteriaceae</taxon>
        <taxon>Heliomicrobium</taxon>
    </lineage>
</organism>
<dbReference type="EMBL" id="WXEY01000021">
    <property type="protein sequence ID" value="MZP30926.1"/>
    <property type="molecule type" value="Genomic_DNA"/>
</dbReference>
<dbReference type="OrthoDB" id="9761531at2"/>
<dbReference type="PANTHER" id="PTHR30619:SF7">
    <property type="entry name" value="BETA-LACTAMASE DOMAIN PROTEIN"/>
    <property type="match status" value="1"/>
</dbReference>
<dbReference type="PANTHER" id="PTHR30619">
    <property type="entry name" value="DNA INTERNALIZATION/COMPETENCE PROTEIN COMEC/REC2"/>
    <property type="match status" value="1"/>
</dbReference>
<dbReference type="InterPro" id="IPR052159">
    <property type="entry name" value="Competence_DNA_uptake"/>
</dbReference>
<feature type="chain" id="PRO_5038667045" evidence="2">
    <location>
        <begin position="28"/>
        <end position="302"/>
    </location>
</feature>
<evidence type="ECO:0000313" key="4">
    <source>
        <dbReference type="EMBL" id="MZP30926.1"/>
    </source>
</evidence>
<dbReference type="InterPro" id="IPR036866">
    <property type="entry name" value="RibonucZ/Hydroxyglut_hydro"/>
</dbReference>
<evidence type="ECO:0000256" key="1">
    <source>
        <dbReference type="SAM" id="MobiDB-lite"/>
    </source>
</evidence>
<dbReference type="SMART" id="SM00849">
    <property type="entry name" value="Lactamase_B"/>
    <property type="match status" value="1"/>
</dbReference>
<dbReference type="Pfam" id="PF00753">
    <property type="entry name" value="Lactamase_B"/>
    <property type="match status" value="1"/>
</dbReference>
<dbReference type="Proteomes" id="UP000463470">
    <property type="component" value="Unassembled WGS sequence"/>
</dbReference>
<dbReference type="InterPro" id="IPR001279">
    <property type="entry name" value="Metallo-B-lactamas"/>
</dbReference>
<keyword evidence="5" id="KW-1185">Reference proteome</keyword>
<proteinExistence type="predicted"/>
<dbReference type="Gene3D" id="3.60.15.10">
    <property type="entry name" value="Ribonuclease Z/Hydroxyacylglutathione hydrolase-like"/>
    <property type="match status" value="1"/>
</dbReference>
<dbReference type="CDD" id="cd07731">
    <property type="entry name" value="ComA-like_MBL-fold"/>
    <property type="match status" value="1"/>
</dbReference>
<accession>A0A845L5E1</accession>
<evidence type="ECO:0000313" key="5">
    <source>
        <dbReference type="Proteomes" id="UP000463470"/>
    </source>
</evidence>
<protein>
    <submittedName>
        <fullName evidence="4">MBL fold metallo-hydrolase</fullName>
    </submittedName>
</protein>
<dbReference type="PROSITE" id="PS51257">
    <property type="entry name" value="PROKAR_LIPOPROTEIN"/>
    <property type="match status" value="1"/>
</dbReference>
<evidence type="ECO:0000256" key="2">
    <source>
        <dbReference type="SAM" id="SignalP"/>
    </source>
</evidence>
<dbReference type="SUPFAM" id="SSF56281">
    <property type="entry name" value="Metallo-hydrolase/oxidoreductase"/>
    <property type="match status" value="1"/>
</dbReference>
<sequence length="302" mass="32026">MKPLFLCLLVLALALTGCSKPSPSAKAPGSGGSPSTTTTQAASPQRAAQDVLRVHFIDVGQADSILLQSPGGRFVLVDGGNVDDGRLVVDYLKRQGVKELAAVVATHPHEDHIGGLDKVLKSYPVGQVYMPKATTTTKTFEYFLNAVKASGAKRVEAKGGVKLDVPDMDGVFLAPNGTGYEEMNDYSAVLKVNYGKTSFLLTGDAEAKSEGEMLAQGYDLKADVLKVGHHGSTSSTTSPFLKAVSPKYAFIPVGDGNDYGHPHKKTLDKLAKASVEVFRADKNGTVVVTSDGNKVNFELEKR</sequence>
<evidence type="ECO:0000259" key="3">
    <source>
        <dbReference type="SMART" id="SM00849"/>
    </source>
</evidence>
<feature type="region of interest" description="Disordered" evidence="1">
    <location>
        <begin position="20"/>
        <end position="44"/>
    </location>
</feature>
<feature type="signal peptide" evidence="2">
    <location>
        <begin position="1"/>
        <end position="27"/>
    </location>
</feature>
<gene>
    <name evidence="4" type="ORF">GTO91_14500</name>
</gene>
<keyword evidence="2" id="KW-0732">Signal</keyword>
<keyword evidence="4" id="KW-0378">Hydrolase</keyword>
<feature type="domain" description="Metallo-beta-lactamase" evidence="3">
    <location>
        <begin position="61"/>
        <end position="255"/>
    </location>
</feature>
<dbReference type="InterPro" id="IPR035681">
    <property type="entry name" value="ComA-like_MBL"/>
</dbReference>
<dbReference type="GO" id="GO:0016787">
    <property type="term" value="F:hydrolase activity"/>
    <property type="evidence" value="ECO:0007669"/>
    <property type="project" value="UniProtKB-KW"/>
</dbReference>